<feature type="transmembrane region" description="Helical" evidence="1">
    <location>
        <begin position="173"/>
        <end position="192"/>
    </location>
</feature>
<dbReference type="Pfam" id="PF12730">
    <property type="entry name" value="ABC2_membrane_4"/>
    <property type="match status" value="1"/>
</dbReference>
<evidence type="ECO:0000256" key="1">
    <source>
        <dbReference type="SAM" id="Phobius"/>
    </source>
</evidence>
<keyword evidence="3" id="KW-1185">Reference proteome</keyword>
<gene>
    <name evidence="2" type="ORF">FHS29_001866</name>
</gene>
<accession>A0A841CGY8</accession>
<organism evidence="2 3">
    <name type="scientific">Saccharothrix tamanrassetensis</name>
    <dbReference type="NCBI Taxonomy" id="1051531"/>
    <lineage>
        <taxon>Bacteria</taxon>
        <taxon>Bacillati</taxon>
        <taxon>Actinomycetota</taxon>
        <taxon>Actinomycetes</taxon>
        <taxon>Pseudonocardiales</taxon>
        <taxon>Pseudonocardiaceae</taxon>
        <taxon>Saccharothrix</taxon>
    </lineage>
</organism>
<feature type="transmembrane region" description="Helical" evidence="1">
    <location>
        <begin position="49"/>
        <end position="76"/>
    </location>
</feature>
<sequence>MVHAEWIKIRTQRAVWWTLVGCTVPTMALVVGLALAGGPATASATGGPVGALLAPVATALVLTQIGVAVIGALFASNEFSHGMIRSSLLMAPRRLRFLAAKLAVIGGFGFVLGVVLASTAVVLTAGFHRDAELFGLLPDAAVVRAVLGSGLYLGTLGVFGTAVAVLMRHTAGVVLTMVAVVYVLPLIVFPLVSGPASTLGEYWPTVIGLSVVLPEGVSDVDPWLGWAVFAVQTAVVVVVSAAVFNRRDAR</sequence>
<name>A0A841CGY8_9PSEU</name>
<dbReference type="Proteomes" id="UP000547510">
    <property type="component" value="Unassembled WGS sequence"/>
</dbReference>
<evidence type="ECO:0000313" key="3">
    <source>
        <dbReference type="Proteomes" id="UP000547510"/>
    </source>
</evidence>
<feature type="transmembrane region" description="Helical" evidence="1">
    <location>
        <begin position="223"/>
        <end position="244"/>
    </location>
</feature>
<evidence type="ECO:0000313" key="2">
    <source>
        <dbReference type="EMBL" id="MBB5955285.1"/>
    </source>
</evidence>
<dbReference type="AlphaFoldDB" id="A0A841CGY8"/>
<comment type="caution">
    <text evidence="2">The sequence shown here is derived from an EMBL/GenBank/DDBJ whole genome shotgun (WGS) entry which is preliminary data.</text>
</comment>
<dbReference type="EMBL" id="JACHJN010000003">
    <property type="protein sequence ID" value="MBB5955285.1"/>
    <property type="molecule type" value="Genomic_DNA"/>
</dbReference>
<keyword evidence="1" id="KW-0812">Transmembrane</keyword>
<proteinExistence type="predicted"/>
<keyword evidence="1" id="KW-1133">Transmembrane helix</keyword>
<protein>
    <submittedName>
        <fullName evidence="2">ABC-2 type transport system permease protein</fullName>
    </submittedName>
</protein>
<feature type="transmembrane region" description="Helical" evidence="1">
    <location>
        <begin position="97"/>
        <end position="125"/>
    </location>
</feature>
<feature type="transmembrane region" description="Helical" evidence="1">
    <location>
        <begin position="14"/>
        <end position="37"/>
    </location>
</feature>
<reference evidence="2 3" key="1">
    <citation type="submission" date="2020-08" db="EMBL/GenBank/DDBJ databases">
        <title>Genomic Encyclopedia of Type Strains, Phase III (KMG-III): the genomes of soil and plant-associated and newly described type strains.</title>
        <authorList>
            <person name="Whitman W."/>
        </authorList>
    </citation>
    <scope>NUCLEOTIDE SEQUENCE [LARGE SCALE GENOMIC DNA]</scope>
    <source>
        <strain evidence="2 3">CECT 8640</strain>
    </source>
</reference>
<feature type="transmembrane region" description="Helical" evidence="1">
    <location>
        <begin position="145"/>
        <end position="166"/>
    </location>
</feature>
<dbReference type="RefSeq" id="WP_221455725.1">
    <property type="nucleotide sequence ID" value="NZ_JACHJN010000003.1"/>
</dbReference>
<keyword evidence="1" id="KW-0472">Membrane</keyword>